<dbReference type="RefSeq" id="WP_036946947.1">
    <property type="nucleotide sequence ID" value="NZ_KN050764.1"/>
</dbReference>
<dbReference type="Proteomes" id="UP000036923">
    <property type="component" value="Unassembled WGS sequence"/>
</dbReference>
<keyword evidence="1" id="KW-0472">Membrane</keyword>
<protein>
    <submittedName>
        <fullName evidence="2">Stage III sporulation protein AF</fullName>
    </submittedName>
</protein>
<dbReference type="eggNOG" id="ENOG5032WKB">
    <property type="taxonomic scope" value="Bacteria"/>
</dbReference>
<dbReference type="Pfam" id="PF09581">
    <property type="entry name" value="Spore_III_AF"/>
    <property type="match status" value="1"/>
</dbReference>
<keyword evidence="1" id="KW-0812">Transmembrane</keyword>
<comment type="caution">
    <text evidence="2">The sequence shown here is derived from an EMBL/GenBank/DDBJ whole genome shotgun (WGS) entry which is preliminary data.</text>
</comment>
<feature type="transmembrane region" description="Helical" evidence="1">
    <location>
        <begin position="7"/>
        <end position="28"/>
    </location>
</feature>
<dbReference type="NCBIfam" id="TIGR02896">
    <property type="entry name" value="spore_III_AF"/>
    <property type="match status" value="1"/>
</dbReference>
<name>A0A0L6JM08_9FIRM</name>
<keyword evidence="1" id="KW-1133">Transmembrane helix</keyword>
<evidence type="ECO:0000313" key="3">
    <source>
        <dbReference type="Proteomes" id="UP000036923"/>
    </source>
</evidence>
<organism evidence="2 3">
    <name type="scientific">Pseudobacteroides cellulosolvens ATCC 35603 = DSM 2933</name>
    <dbReference type="NCBI Taxonomy" id="398512"/>
    <lineage>
        <taxon>Bacteria</taxon>
        <taxon>Bacillati</taxon>
        <taxon>Bacillota</taxon>
        <taxon>Clostridia</taxon>
        <taxon>Eubacteriales</taxon>
        <taxon>Oscillospiraceae</taxon>
        <taxon>Pseudobacteroides</taxon>
    </lineage>
</organism>
<gene>
    <name evidence="2" type="ORF">Bccel_2040</name>
</gene>
<keyword evidence="3" id="KW-1185">Reference proteome</keyword>
<dbReference type="AlphaFoldDB" id="A0A0L6JM08"/>
<reference evidence="3" key="1">
    <citation type="submission" date="2015-07" db="EMBL/GenBank/DDBJ databases">
        <title>Near-Complete Genome Sequence of the Cellulolytic Bacterium Bacteroides (Pseudobacteroides) cellulosolvens ATCC 35603.</title>
        <authorList>
            <person name="Dassa B."/>
            <person name="Utturkar S.M."/>
            <person name="Klingeman D.M."/>
            <person name="Hurt R.A."/>
            <person name="Keller M."/>
            <person name="Xu J."/>
            <person name="Reddy Y.H.K."/>
            <person name="Borovok I."/>
            <person name="Grinberg I.R."/>
            <person name="Lamed R."/>
            <person name="Zhivin O."/>
            <person name="Bayer E.A."/>
            <person name="Brown S.D."/>
        </authorList>
    </citation>
    <scope>NUCLEOTIDE SEQUENCE [LARGE SCALE GENOMIC DNA]</scope>
    <source>
        <strain evidence="3">DSM 2933</strain>
    </source>
</reference>
<evidence type="ECO:0000313" key="2">
    <source>
        <dbReference type="EMBL" id="KNY26775.1"/>
    </source>
</evidence>
<evidence type="ECO:0000256" key="1">
    <source>
        <dbReference type="SAM" id="Phobius"/>
    </source>
</evidence>
<dbReference type="OrthoDB" id="1738919at2"/>
<sequence>MIEFLRGWTINIVTLVIFIVLLEILVPSGRMKKYINLISGFLIMITLITPILKFIEKESDLKGLELFETININKMDIEKKSKVLNKNQSKQVIEVYRQKIIDQLENYAAQNDEIESVKADVIVDEDVNSEKYGEIKRIYMSLNKKDEEDAVQSVSMIPKVEKIQVGPGSEISIANTHQTNKRSIKTDKVATNNVVDSKLDSHLKNKINELLGVKKEDIIITCQSQQTKTQR</sequence>
<accession>A0A0L6JM08</accession>
<dbReference type="InterPro" id="IPR014245">
    <property type="entry name" value="Spore_III_AF"/>
</dbReference>
<dbReference type="EMBL" id="LGTC01000001">
    <property type="protein sequence ID" value="KNY26775.1"/>
    <property type="molecule type" value="Genomic_DNA"/>
</dbReference>
<dbReference type="STRING" id="398512.Bccel_2040"/>
<feature type="transmembrane region" description="Helical" evidence="1">
    <location>
        <begin position="34"/>
        <end position="55"/>
    </location>
</feature>
<proteinExistence type="predicted"/>